<dbReference type="Proteomes" id="UP000567795">
    <property type="component" value="Unassembled WGS sequence"/>
</dbReference>
<protein>
    <submittedName>
        <fullName evidence="2">Uncharacterized protein</fullName>
    </submittedName>
</protein>
<name>A0A852ZY73_9ACTN</name>
<reference evidence="2 3" key="1">
    <citation type="submission" date="2020-07" db="EMBL/GenBank/DDBJ databases">
        <title>Sequencing the genomes of 1000 actinobacteria strains.</title>
        <authorList>
            <person name="Klenk H.-P."/>
        </authorList>
    </citation>
    <scope>NUCLEOTIDE SEQUENCE [LARGE SCALE GENOMIC DNA]</scope>
    <source>
        <strain evidence="2 3">DSM 42178</strain>
    </source>
</reference>
<evidence type="ECO:0000313" key="2">
    <source>
        <dbReference type="EMBL" id="NYI07286.1"/>
    </source>
</evidence>
<feature type="compositionally biased region" description="Basic and acidic residues" evidence="1">
    <location>
        <begin position="278"/>
        <end position="296"/>
    </location>
</feature>
<dbReference type="EMBL" id="JACBZD010000001">
    <property type="protein sequence ID" value="NYI07286.1"/>
    <property type="molecule type" value="Genomic_DNA"/>
</dbReference>
<sequence>MVKSTTDGRSSAAPVRPDDPPGTLRHALGHLLGDHPSGAVWLPAEEDLARDAAAAPAVRDAVAVAHWALRERPVPRGERLPESVVARAAEDLALTRSGVHRAWQDAFELGVLARRRGGVVAGPSFACWPWQPASVPVSRTGSSCPPTARLSSWLALYRKAVTAPHPLLAESVHDLDDLDAPAEPFDRHDRGSCDPEGDPAPHGDHDLPDHHGPRGVTTVGIGAGPAGRRPGGGAPAVGSGLLQAVLHMLYRSADSDSDTPRHVPLVDVLRYLLSPPGRGEERREFRRDSRREERHPGAAGSGPHGGSGTPGYADSALRAQAEVMIPAVTGLHDVGAVTTRTSVRSPTDVALALTPLGRWAVRSTLLSMGIPAPRLGDLADAPAHTLLRQAVHYTEHAAREELGRWLRRRGARRAAEEIIHAMTRLSAREAVERGFAFGLLRDIGAPADPVVRAGLPRTGLLGAYLALWNSCTAPAGGVLTEQQLGLLRLDEFAAVIQIGSEDLLTHAMSGIRQVPAVNELIDDAVRSGHPLAVEVLETVARCHPDPLSARAARKEAYRLRTRGYQQGAQSLG</sequence>
<feature type="compositionally biased region" description="Gly residues" evidence="1">
    <location>
        <begin position="299"/>
        <end position="309"/>
    </location>
</feature>
<dbReference type="RefSeq" id="WP_179815730.1">
    <property type="nucleotide sequence ID" value="NZ_JACBZD010000001.1"/>
</dbReference>
<feature type="region of interest" description="Disordered" evidence="1">
    <location>
        <begin position="178"/>
        <end position="215"/>
    </location>
</feature>
<gene>
    <name evidence="2" type="ORF">FHU37_004229</name>
</gene>
<comment type="caution">
    <text evidence="2">The sequence shown here is derived from an EMBL/GenBank/DDBJ whole genome shotgun (WGS) entry which is preliminary data.</text>
</comment>
<evidence type="ECO:0000313" key="3">
    <source>
        <dbReference type="Proteomes" id="UP000567795"/>
    </source>
</evidence>
<evidence type="ECO:0000256" key="1">
    <source>
        <dbReference type="SAM" id="MobiDB-lite"/>
    </source>
</evidence>
<feature type="region of interest" description="Disordered" evidence="1">
    <location>
        <begin position="1"/>
        <end position="22"/>
    </location>
</feature>
<dbReference type="AlphaFoldDB" id="A0A852ZY73"/>
<accession>A0A852ZY73</accession>
<proteinExistence type="predicted"/>
<feature type="compositionally biased region" description="Basic and acidic residues" evidence="1">
    <location>
        <begin position="184"/>
        <end position="212"/>
    </location>
</feature>
<keyword evidence="3" id="KW-1185">Reference proteome</keyword>
<organism evidence="2 3">
    <name type="scientific">Allostreptomyces psammosilenae</name>
    <dbReference type="NCBI Taxonomy" id="1892865"/>
    <lineage>
        <taxon>Bacteria</taxon>
        <taxon>Bacillati</taxon>
        <taxon>Actinomycetota</taxon>
        <taxon>Actinomycetes</taxon>
        <taxon>Kitasatosporales</taxon>
        <taxon>Streptomycetaceae</taxon>
        <taxon>Allostreptomyces</taxon>
    </lineage>
</organism>
<feature type="region of interest" description="Disordered" evidence="1">
    <location>
        <begin position="276"/>
        <end position="313"/>
    </location>
</feature>